<dbReference type="AlphaFoldDB" id="A8F1Q8"/>
<dbReference type="EMBL" id="CP000683">
    <property type="protein sequence ID" value="ABV84844.1"/>
    <property type="molecule type" value="Genomic_DNA"/>
</dbReference>
<dbReference type="HOGENOM" id="CLU_006150_0_0_5"/>
<reference evidence="2 3" key="1">
    <citation type="journal article" date="2007" name="Genome Res.">
        <title>Lateral gene transfer between obligate intracellular bacteria: evidence from the Rickettsia massiliae genome.</title>
        <authorList>
            <person name="Blanc G."/>
            <person name="Ogata H."/>
            <person name="Robert C."/>
            <person name="Audic S."/>
            <person name="Claverie J.-M."/>
            <person name="Raoult D."/>
        </authorList>
    </citation>
    <scope>NUCLEOTIDE SEQUENCE [LARGE SCALE GENOMIC DNA]</scope>
    <source>
        <strain evidence="3">Mtu5</strain>
    </source>
</reference>
<sequence length="262" mass="29591">MELYNVLVKNIKMKIKIYNDLGVSKESIKHCVHTLRLYAPKYNVDYITAQEIIDEKWVQNTLLLILLGGRDLYYVQKLQGTGNANIKNYIKNGGNFLGICAGSYYSGNYVEFAKGTNIEVISKRELKIFNGTVRGPLLAPYYYNSHKGARAAYLKINPTLNLNIKDCYAFYNGGGYFIDAENTKDTEIIASYEDSQAAIIKCTYGDGTAILSGVHLEYEPALINNQSLNNIRKILKAHDTERIKLLNSILDFFGNSLIERNL</sequence>
<dbReference type="Proteomes" id="UP000001311">
    <property type="component" value="Chromosome"/>
</dbReference>
<dbReference type="Pfam" id="PF09825">
    <property type="entry name" value="BPL_N"/>
    <property type="match status" value="1"/>
</dbReference>
<dbReference type="KEGG" id="rms:RMA_0685"/>
<dbReference type="GO" id="GO:0004077">
    <property type="term" value="F:biotin--[biotin carboxyl-carrier protein] ligase activity"/>
    <property type="evidence" value="ECO:0007669"/>
    <property type="project" value="TreeGrafter"/>
</dbReference>
<dbReference type="InterPro" id="IPR019197">
    <property type="entry name" value="Biotin-prot_ligase_N"/>
</dbReference>
<accession>A8F1Q8</accession>
<dbReference type="SUPFAM" id="SSF52317">
    <property type="entry name" value="Class I glutamine amidotransferase-like"/>
    <property type="match status" value="1"/>
</dbReference>
<name>A8F1Q8_RICM5</name>
<evidence type="ECO:0000313" key="2">
    <source>
        <dbReference type="EMBL" id="ABV84844.1"/>
    </source>
</evidence>
<dbReference type="InterPro" id="IPR029062">
    <property type="entry name" value="Class_I_gatase-like"/>
</dbReference>
<proteinExistence type="predicted"/>
<dbReference type="CDD" id="cd03144">
    <property type="entry name" value="GATase1_ScBLP_like"/>
    <property type="match status" value="1"/>
</dbReference>
<gene>
    <name evidence="2" type="primary">bpl1</name>
    <name evidence="2" type="ordered locus">RMA_0685</name>
</gene>
<evidence type="ECO:0000259" key="1">
    <source>
        <dbReference type="Pfam" id="PF09825"/>
    </source>
</evidence>
<dbReference type="PANTHER" id="PTHR12835">
    <property type="entry name" value="BIOTIN PROTEIN LIGASE"/>
    <property type="match status" value="1"/>
</dbReference>
<feature type="domain" description="Biotin-protein ligase N-terminal" evidence="1">
    <location>
        <begin position="13"/>
        <end position="253"/>
    </location>
</feature>
<dbReference type="PANTHER" id="PTHR12835:SF5">
    <property type="entry name" value="BIOTIN--PROTEIN LIGASE"/>
    <property type="match status" value="1"/>
</dbReference>
<organism evidence="2 3">
    <name type="scientific">Rickettsia massiliae (strain Mtu5)</name>
    <dbReference type="NCBI Taxonomy" id="416276"/>
    <lineage>
        <taxon>Bacteria</taxon>
        <taxon>Pseudomonadati</taxon>
        <taxon>Pseudomonadota</taxon>
        <taxon>Alphaproteobacteria</taxon>
        <taxon>Rickettsiales</taxon>
        <taxon>Rickettsiaceae</taxon>
        <taxon>Rickettsieae</taxon>
        <taxon>Rickettsia</taxon>
        <taxon>spotted fever group</taxon>
    </lineage>
</organism>
<dbReference type="Gene3D" id="3.40.50.880">
    <property type="match status" value="1"/>
</dbReference>
<dbReference type="InterPro" id="IPR015834">
    <property type="entry name" value="UCP016642"/>
</dbReference>
<dbReference type="GO" id="GO:0005737">
    <property type="term" value="C:cytoplasm"/>
    <property type="evidence" value="ECO:0007669"/>
    <property type="project" value="TreeGrafter"/>
</dbReference>
<keyword evidence="3" id="KW-1185">Reference proteome</keyword>
<keyword evidence="2" id="KW-0436">Ligase</keyword>
<evidence type="ECO:0000313" key="3">
    <source>
        <dbReference type="Proteomes" id="UP000001311"/>
    </source>
</evidence>
<protein>
    <submittedName>
        <fullName evidence="2">Biotin-protein ligase</fullName>
    </submittedName>
</protein>
<dbReference type="PIRSF" id="PIRSF016642">
    <property type="entry name" value="UCP016642"/>
    <property type="match status" value="1"/>
</dbReference>